<evidence type="ECO:0000313" key="2">
    <source>
        <dbReference type="Proteomes" id="UP001642540"/>
    </source>
</evidence>
<name>A0ABP1QT84_9HEXA</name>
<sequence>MNAARNNDRDRLTKKSMGEVQRQYNIELQKPLQDVTSVDYATRVLRASNVTLIGGPFHYHVRTGTYGDPYDEIPWKVRMGMTEPKERHGYPENPFAGTYESRVLLNNWVEERRDRNFIKYTSPKLSQYGHHYISETMRAYNKTVCNKPRDVLLNLATFPTVSYPAHQPELNVDTLRMSAEKPESCVTDQQIEQCEKEMERDKRFYKASQ</sequence>
<dbReference type="Proteomes" id="UP001642540">
    <property type="component" value="Unassembled WGS sequence"/>
</dbReference>
<evidence type="ECO:0000313" key="1">
    <source>
        <dbReference type="EMBL" id="CAL8111278.1"/>
    </source>
</evidence>
<gene>
    <name evidence="1" type="ORF">ODALV1_LOCUS14890</name>
</gene>
<comment type="caution">
    <text evidence="1">The sequence shown here is derived from an EMBL/GenBank/DDBJ whole genome shotgun (WGS) entry which is preliminary data.</text>
</comment>
<dbReference type="Pfam" id="PF06608">
    <property type="entry name" value="CFAP68"/>
    <property type="match status" value="1"/>
</dbReference>
<reference evidence="1 2" key="1">
    <citation type="submission" date="2024-08" db="EMBL/GenBank/DDBJ databases">
        <authorList>
            <person name="Cucini C."/>
            <person name="Frati F."/>
        </authorList>
    </citation>
    <scope>NUCLEOTIDE SEQUENCE [LARGE SCALE GENOMIC DNA]</scope>
</reference>
<keyword evidence="2" id="KW-1185">Reference proteome</keyword>
<protein>
    <submittedName>
        <fullName evidence="1">Uncharacterized protein</fullName>
    </submittedName>
</protein>
<dbReference type="EMBL" id="CAXLJM020000046">
    <property type="protein sequence ID" value="CAL8111278.1"/>
    <property type="molecule type" value="Genomic_DNA"/>
</dbReference>
<dbReference type="InterPro" id="IPR009524">
    <property type="entry name" value="CFAP68"/>
</dbReference>
<organism evidence="1 2">
    <name type="scientific">Orchesella dallaii</name>
    <dbReference type="NCBI Taxonomy" id="48710"/>
    <lineage>
        <taxon>Eukaryota</taxon>
        <taxon>Metazoa</taxon>
        <taxon>Ecdysozoa</taxon>
        <taxon>Arthropoda</taxon>
        <taxon>Hexapoda</taxon>
        <taxon>Collembola</taxon>
        <taxon>Entomobryomorpha</taxon>
        <taxon>Entomobryoidea</taxon>
        <taxon>Orchesellidae</taxon>
        <taxon>Orchesellinae</taxon>
        <taxon>Orchesella</taxon>
    </lineage>
</organism>
<proteinExistence type="predicted"/>
<accession>A0ABP1QT84</accession>